<dbReference type="GO" id="GO:0042602">
    <property type="term" value="F:riboflavin reductase (NADPH) activity"/>
    <property type="evidence" value="ECO:0007669"/>
    <property type="project" value="TreeGrafter"/>
</dbReference>
<dbReference type="OrthoDB" id="9792858at2"/>
<sequence length="164" mass="17816">MDVKDYRRALGSFPTGVTIVTAFDEQGEPWGLTANSFTSVSLDPPIISVCVAKNGRVFPTLAKASTFAVNILADEQRDLAMHFASNTENRFAGTPWQRQGEGAPLFPEAAACLDCVVHERVDAGDHEILLGRVVHYTHTANPPLTYCRGVFFAAQPQEPAQVQA</sequence>
<protein>
    <recommendedName>
        <fullName evidence="2">Flavin reductase like domain-containing protein</fullName>
    </recommendedName>
</protein>
<name>A0A2T8HTW6_9RHOB</name>
<feature type="domain" description="Flavin reductase like" evidence="2">
    <location>
        <begin position="10"/>
        <end position="153"/>
    </location>
</feature>
<dbReference type="PANTHER" id="PTHR30466:SF1">
    <property type="entry name" value="FMN REDUCTASE (NADH) RUTF"/>
    <property type="match status" value="1"/>
</dbReference>
<dbReference type="Proteomes" id="UP000245911">
    <property type="component" value="Unassembled WGS sequence"/>
</dbReference>
<dbReference type="InterPro" id="IPR012349">
    <property type="entry name" value="Split_barrel_FMN-bd"/>
</dbReference>
<proteinExistence type="predicted"/>
<dbReference type="InterPro" id="IPR050268">
    <property type="entry name" value="NADH-dep_flavin_reductase"/>
</dbReference>
<dbReference type="SUPFAM" id="SSF50475">
    <property type="entry name" value="FMN-binding split barrel"/>
    <property type="match status" value="1"/>
</dbReference>
<keyword evidence="4" id="KW-1185">Reference proteome</keyword>
<reference evidence="3 4" key="1">
    <citation type="submission" date="2018-04" db="EMBL/GenBank/DDBJ databases">
        <title>Pararhodobacter oceanense sp. nov., isolated from marine intertidal sediment.</title>
        <authorList>
            <person name="Wang X.-L."/>
            <person name="Du Z.-J."/>
        </authorList>
    </citation>
    <scope>NUCLEOTIDE SEQUENCE [LARGE SCALE GENOMIC DNA]</scope>
    <source>
        <strain evidence="3 4">AM505</strain>
    </source>
</reference>
<dbReference type="Gene3D" id="2.30.110.10">
    <property type="entry name" value="Electron Transport, Fmn-binding Protein, Chain A"/>
    <property type="match status" value="1"/>
</dbReference>
<dbReference type="EMBL" id="QDKM01000004">
    <property type="protein sequence ID" value="PVH28833.1"/>
    <property type="molecule type" value="Genomic_DNA"/>
</dbReference>
<dbReference type="GO" id="GO:0010181">
    <property type="term" value="F:FMN binding"/>
    <property type="evidence" value="ECO:0007669"/>
    <property type="project" value="InterPro"/>
</dbReference>
<dbReference type="PANTHER" id="PTHR30466">
    <property type="entry name" value="FLAVIN REDUCTASE"/>
    <property type="match status" value="1"/>
</dbReference>
<evidence type="ECO:0000313" key="3">
    <source>
        <dbReference type="EMBL" id="PVH28833.1"/>
    </source>
</evidence>
<evidence type="ECO:0000313" key="4">
    <source>
        <dbReference type="Proteomes" id="UP000245911"/>
    </source>
</evidence>
<dbReference type="SMART" id="SM00903">
    <property type="entry name" value="Flavin_Reduct"/>
    <property type="match status" value="1"/>
</dbReference>
<gene>
    <name evidence="3" type="ORF">DDE20_11740</name>
</gene>
<dbReference type="Pfam" id="PF01613">
    <property type="entry name" value="Flavin_Reduct"/>
    <property type="match status" value="1"/>
</dbReference>
<accession>A0A2T8HTW6</accession>
<comment type="caution">
    <text evidence="3">The sequence shown here is derived from an EMBL/GenBank/DDBJ whole genome shotgun (WGS) entry which is preliminary data.</text>
</comment>
<organism evidence="3 4">
    <name type="scientific">Pararhodobacter oceanensis</name>
    <dbReference type="NCBI Taxonomy" id="2172121"/>
    <lineage>
        <taxon>Bacteria</taxon>
        <taxon>Pseudomonadati</taxon>
        <taxon>Pseudomonadota</taxon>
        <taxon>Alphaproteobacteria</taxon>
        <taxon>Rhodobacterales</taxon>
        <taxon>Paracoccaceae</taxon>
        <taxon>Pararhodobacter</taxon>
    </lineage>
</organism>
<evidence type="ECO:0000256" key="1">
    <source>
        <dbReference type="ARBA" id="ARBA00023002"/>
    </source>
</evidence>
<dbReference type="InterPro" id="IPR002563">
    <property type="entry name" value="Flavin_Rdtase-like_dom"/>
</dbReference>
<dbReference type="AlphaFoldDB" id="A0A2T8HTW6"/>
<keyword evidence="1" id="KW-0560">Oxidoreductase</keyword>
<dbReference type="RefSeq" id="WP_116558678.1">
    <property type="nucleotide sequence ID" value="NZ_QDKM01000004.1"/>
</dbReference>
<evidence type="ECO:0000259" key="2">
    <source>
        <dbReference type="SMART" id="SM00903"/>
    </source>
</evidence>